<evidence type="ECO:0000313" key="9">
    <source>
        <dbReference type="EMBL" id="SUZ76537.1"/>
    </source>
</evidence>
<sequence length="456" mass="48583">MFPVLRRVQVSVGCVVLLGVPIHHVRAQSTVASNVILFVGDGVDDHQLTIARNYLLGADDAFSFEAFPYRAAARVLTVSEQDPGMPEYVGDSASGGTAIAAGVVTSRGRIATRAGNGQPVDTLLELAGRAGKRTGIVTTSSITDATPASFVAHIRRRFCEGPRDMLPTETDPRCPEDLKANGGRGSIAEQLAASGVELLLGGGYRHFTQPDETGVAVLQRVRDAGYRVVRDAGALNEFLGVSGKLMGLFGAGTLPVEWVGEDGRRARRVRLAQDGAPVAPEPFRCVANPEFGNRPTLEAMTRAALTRFEPAPDGFVLMVESASIDKQAHAGNPCGQIGETRALDEAVRVAIEFQNRHPDTLIMVSSDHGHSAQIVPWPSLFAARSEPQYPPGKVARLLTLEGGVMAVSYGTNANYLEEHTGTQVPVYASGPGASEVRGLLQQTDLFRIARAAMRLQ</sequence>
<dbReference type="CDD" id="cd16012">
    <property type="entry name" value="ALP"/>
    <property type="match status" value="1"/>
</dbReference>
<keyword evidence="7" id="KW-0862">Zinc</keyword>
<name>A0A381QEP1_9ZZZZ</name>
<reference evidence="9" key="1">
    <citation type="submission" date="2018-05" db="EMBL/GenBank/DDBJ databases">
        <authorList>
            <person name="Lanie J.A."/>
            <person name="Ng W.-L."/>
            <person name="Kazmierczak K.M."/>
            <person name="Andrzejewski T.M."/>
            <person name="Davidsen T.M."/>
            <person name="Wayne K.J."/>
            <person name="Tettelin H."/>
            <person name="Glass J.I."/>
            <person name="Rusch D."/>
            <person name="Podicherti R."/>
            <person name="Tsui H.-C.T."/>
            <person name="Winkler M.E."/>
        </authorList>
    </citation>
    <scope>NUCLEOTIDE SEQUENCE</scope>
</reference>
<keyword evidence="6" id="KW-0378">Hydrolase</keyword>
<dbReference type="InterPro" id="IPR018299">
    <property type="entry name" value="Alkaline_phosphatase_AS"/>
</dbReference>
<dbReference type="AlphaFoldDB" id="A0A381QEP1"/>
<comment type="cofactor">
    <cofactor evidence="2">
        <name>Zn(2+)</name>
        <dbReference type="ChEBI" id="CHEBI:29105"/>
    </cofactor>
</comment>
<evidence type="ECO:0008006" key="10">
    <source>
        <dbReference type="Google" id="ProtNLM"/>
    </source>
</evidence>
<dbReference type="PANTHER" id="PTHR11596:SF5">
    <property type="entry name" value="ALKALINE PHOSPHATASE"/>
    <property type="match status" value="1"/>
</dbReference>
<dbReference type="PANTHER" id="PTHR11596">
    <property type="entry name" value="ALKALINE PHOSPHATASE"/>
    <property type="match status" value="1"/>
</dbReference>
<dbReference type="InterPro" id="IPR001952">
    <property type="entry name" value="Alkaline_phosphatase"/>
</dbReference>
<dbReference type="SMART" id="SM00098">
    <property type="entry name" value="alkPPc"/>
    <property type="match status" value="1"/>
</dbReference>
<evidence type="ECO:0000256" key="2">
    <source>
        <dbReference type="ARBA" id="ARBA00001947"/>
    </source>
</evidence>
<dbReference type="Pfam" id="PF00245">
    <property type="entry name" value="Alk_phosphatase"/>
    <property type="match status" value="1"/>
</dbReference>
<keyword evidence="4" id="KW-0597">Phosphoprotein</keyword>
<protein>
    <recommendedName>
        <fullName evidence="10">Alkaline phosphatase</fullName>
    </recommendedName>
</protein>
<dbReference type="EMBL" id="UINC01001282">
    <property type="protein sequence ID" value="SUZ76537.1"/>
    <property type="molecule type" value="Genomic_DNA"/>
</dbReference>
<proteinExistence type="inferred from homology"/>
<evidence type="ECO:0000256" key="6">
    <source>
        <dbReference type="ARBA" id="ARBA00022801"/>
    </source>
</evidence>
<dbReference type="GO" id="GO:0004035">
    <property type="term" value="F:alkaline phosphatase activity"/>
    <property type="evidence" value="ECO:0007669"/>
    <property type="project" value="TreeGrafter"/>
</dbReference>
<evidence type="ECO:0000256" key="7">
    <source>
        <dbReference type="ARBA" id="ARBA00022833"/>
    </source>
</evidence>
<dbReference type="Gene3D" id="3.40.720.10">
    <property type="entry name" value="Alkaline Phosphatase, subunit A"/>
    <property type="match status" value="1"/>
</dbReference>
<dbReference type="PRINTS" id="PR00113">
    <property type="entry name" value="ALKPHPHTASE"/>
</dbReference>
<keyword evidence="8" id="KW-0460">Magnesium</keyword>
<evidence type="ECO:0000256" key="3">
    <source>
        <dbReference type="ARBA" id="ARBA00005984"/>
    </source>
</evidence>
<comment type="cofactor">
    <cofactor evidence="1">
        <name>Mg(2+)</name>
        <dbReference type="ChEBI" id="CHEBI:18420"/>
    </cofactor>
</comment>
<evidence type="ECO:0000256" key="4">
    <source>
        <dbReference type="ARBA" id="ARBA00022553"/>
    </source>
</evidence>
<evidence type="ECO:0000256" key="8">
    <source>
        <dbReference type="ARBA" id="ARBA00022842"/>
    </source>
</evidence>
<comment type="similarity">
    <text evidence="3">Belongs to the alkaline phosphatase family.</text>
</comment>
<gene>
    <name evidence="9" type="ORF">METZ01_LOCUS29391</name>
</gene>
<organism evidence="9">
    <name type="scientific">marine metagenome</name>
    <dbReference type="NCBI Taxonomy" id="408172"/>
    <lineage>
        <taxon>unclassified sequences</taxon>
        <taxon>metagenomes</taxon>
        <taxon>ecological metagenomes</taxon>
    </lineage>
</organism>
<accession>A0A381QEP1</accession>
<dbReference type="GO" id="GO:0046872">
    <property type="term" value="F:metal ion binding"/>
    <property type="evidence" value="ECO:0007669"/>
    <property type="project" value="UniProtKB-KW"/>
</dbReference>
<evidence type="ECO:0000256" key="5">
    <source>
        <dbReference type="ARBA" id="ARBA00022723"/>
    </source>
</evidence>
<dbReference type="InterPro" id="IPR017850">
    <property type="entry name" value="Alkaline_phosphatase_core_sf"/>
</dbReference>
<evidence type="ECO:0000256" key="1">
    <source>
        <dbReference type="ARBA" id="ARBA00001946"/>
    </source>
</evidence>
<dbReference type="PROSITE" id="PS00123">
    <property type="entry name" value="ALKALINE_PHOSPHATASE"/>
    <property type="match status" value="1"/>
</dbReference>
<keyword evidence="5" id="KW-0479">Metal-binding</keyword>
<dbReference type="SUPFAM" id="SSF53649">
    <property type="entry name" value="Alkaline phosphatase-like"/>
    <property type="match status" value="1"/>
</dbReference>